<dbReference type="PROSITE" id="PS50850">
    <property type="entry name" value="MFS"/>
    <property type="match status" value="1"/>
</dbReference>
<keyword evidence="2" id="KW-0813">Transport</keyword>
<dbReference type="GO" id="GO:0016020">
    <property type="term" value="C:membrane"/>
    <property type="evidence" value="ECO:0007669"/>
    <property type="project" value="UniProtKB-SubCell"/>
</dbReference>
<feature type="transmembrane region" description="Helical" evidence="7">
    <location>
        <begin position="176"/>
        <end position="198"/>
    </location>
</feature>
<evidence type="ECO:0000256" key="4">
    <source>
        <dbReference type="ARBA" id="ARBA00022989"/>
    </source>
</evidence>
<feature type="transmembrane region" description="Helical" evidence="7">
    <location>
        <begin position="121"/>
        <end position="141"/>
    </location>
</feature>
<feature type="transmembrane region" description="Helical" evidence="7">
    <location>
        <begin position="218"/>
        <end position="239"/>
    </location>
</feature>
<dbReference type="PANTHER" id="PTHR23511">
    <property type="entry name" value="SYNAPTIC VESICLE GLYCOPROTEIN 2"/>
    <property type="match status" value="1"/>
</dbReference>
<keyword evidence="5 7" id="KW-0472">Membrane</keyword>
<reference evidence="9 10" key="1">
    <citation type="journal article" date="2019" name="Commun. Biol.">
        <title>The bagworm genome reveals a unique fibroin gene that provides high tensile strength.</title>
        <authorList>
            <person name="Kono N."/>
            <person name="Nakamura H."/>
            <person name="Ohtoshi R."/>
            <person name="Tomita M."/>
            <person name="Numata K."/>
            <person name="Arakawa K."/>
        </authorList>
    </citation>
    <scope>NUCLEOTIDE SEQUENCE [LARGE SCALE GENOMIC DNA]</scope>
</reference>
<sequence length="553" mass="61149">MKELRDKPEIEEVEKGNAVKEEEKKTTSNKQGLCTLEEALEIAGTGRYSYVLFAISAYSLMSSVAELFGIGLLTTAAQCDLELNSYRKGLISSVPVLGIIASGHLWGYIADTNGRKFTLSMTMAGTFLMSVISSFSFNWIVMALTKFTSALFASGTFAVIYTLLGESVPQSKRAKFLLYNSTGIMLSHAFMATIAYPILSLSFVLPIGDNFAYRPWRLLAQTYAMMSGVNLMLLLNFIYESPKYYLSKNKHEEGIAVLAKIYTANTGNHVDEFPVQSVLFEEEVVTKKSTNFFNSIWAQTVPLLKKKYIKNTLLIFYTSSLVYTIGPAIVIWLPDILNAYVNNMHRLNEDVFCGIIQSPREGRINSTISTVTRCDDHVKDLTLGFMAANGLFLFFLTLILNIIIKCIGKRWTYIGVHLVCAAAAFSLNFVKSFASVLFFISMMSNGVCVGITTTYSVEVFPTYLRVIELYSVLILTGGAVVGYFLPSDKKESKKALKAPPARICASGAPLSLRALDNGRTPKPAPNVVISVEMVGETIFLRFLPSLGHVLCHL</sequence>
<evidence type="ECO:0000256" key="6">
    <source>
        <dbReference type="SAM" id="MobiDB-lite"/>
    </source>
</evidence>
<keyword evidence="4 7" id="KW-1133">Transmembrane helix</keyword>
<dbReference type="PANTHER" id="PTHR23511:SF35">
    <property type="entry name" value="MAJOR FACILITATOR SUPERFAMILY (MFS) PROFILE DOMAIN-CONTAINING PROTEIN"/>
    <property type="match status" value="1"/>
</dbReference>
<comment type="caution">
    <text evidence="9">The sequence shown here is derived from an EMBL/GenBank/DDBJ whole genome shotgun (WGS) entry which is preliminary data.</text>
</comment>
<evidence type="ECO:0000313" key="9">
    <source>
        <dbReference type="EMBL" id="GBP28849.1"/>
    </source>
</evidence>
<evidence type="ECO:0000256" key="5">
    <source>
        <dbReference type="ARBA" id="ARBA00023136"/>
    </source>
</evidence>
<keyword evidence="10" id="KW-1185">Reference proteome</keyword>
<feature type="domain" description="Major facilitator superfamily (MFS) profile" evidence="8">
    <location>
        <begin position="51"/>
        <end position="553"/>
    </location>
</feature>
<dbReference type="STRING" id="151549.A0A4C1URA7"/>
<evidence type="ECO:0000313" key="10">
    <source>
        <dbReference type="Proteomes" id="UP000299102"/>
    </source>
</evidence>
<proteinExistence type="predicted"/>
<feature type="transmembrane region" description="Helical" evidence="7">
    <location>
        <begin position="50"/>
        <end position="70"/>
    </location>
</feature>
<comment type="subcellular location">
    <subcellularLocation>
        <location evidence="1">Membrane</location>
        <topology evidence="1">Multi-pass membrane protein</topology>
    </subcellularLocation>
</comment>
<dbReference type="Proteomes" id="UP000299102">
    <property type="component" value="Unassembled WGS sequence"/>
</dbReference>
<evidence type="ECO:0000256" key="2">
    <source>
        <dbReference type="ARBA" id="ARBA00022448"/>
    </source>
</evidence>
<evidence type="ECO:0000256" key="1">
    <source>
        <dbReference type="ARBA" id="ARBA00004141"/>
    </source>
</evidence>
<feature type="transmembrane region" description="Helical" evidence="7">
    <location>
        <begin position="467"/>
        <end position="485"/>
    </location>
</feature>
<dbReference type="Gene3D" id="1.20.1250.20">
    <property type="entry name" value="MFS general substrate transporter like domains"/>
    <property type="match status" value="1"/>
</dbReference>
<accession>A0A4C1URA7</accession>
<protein>
    <submittedName>
        <fullName evidence="9">Synaptic vesicle glycoprotein 2B</fullName>
    </submittedName>
</protein>
<keyword evidence="3 7" id="KW-0812">Transmembrane</keyword>
<dbReference type="EMBL" id="BGZK01000212">
    <property type="protein sequence ID" value="GBP28849.1"/>
    <property type="molecule type" value="Genomic_DNA"/>
</dbReference>
<dbReference type="Pfam" id="PF07690">
    <property type="entry name" value="MFS_1"/>
    <property type="match status" value="1"/>
</dbReference>
<evidence type="ECO:0000259" key="8">
    <source>
        <dbReference type="PROSITE" id="PS50850"/>
    </source>
</evidence>
<feature type="transmembrane region" description="Helical" evidence="7">
    <location>
        <begin position="90"/>
        <end position="109"/>
    </location>
</feature>
<feature type="transmembrane region" description="Helical" evidence="7">
    <location>
        <begin position="436"/>
        <end position="455"/>
    </location>
</feature>
<organism evidence="9 10">
    <name type="scientific">Eumeta variegata</name>
    <name type="common">Bagworm moth</name>
    <name type="synonym">Eumeta japonica</name>
    <dbReference type="NCBI Taxonomy" id="151549"/>
    <lineage>
        <taxon>Eukaryota</taxon>
        <taxon>Metazoa</taxon>
        <taxon>Ecdysozoa</taxon>
        <taxon>Arthropoda</taxon>
        <taxon>Hexapoda</taxon>
        <taxon>Insecta</taxon>
        <taxon>Pterygota</taxon>
        <taxon>Neoptera</taxon>
        <taxon>Endopterygota</taxon>
        <taxon>Lepidoptera</taxon>
        <taxon>Glossata</taxon>
        <taxon>Ditrysia</taxon>
        <taxon>Tineoidea</taxon>
        <taxon>Psychidae</taxon>
        <taxon>Oiketicinae</taxon>
        <taxon>Eumeta</taxon>
    </lineage>
</organism>
<dbReference type="AlphaFoldDB" id="A0A4C1URA7"/>
<evidence type="ECO:0000256" key="3">
    <source>
        <dbReference type="ARBA" id="ARBA00022692"/>
    </source>
</evidence>
<feature type="transmembrane region" description="Helical" evidence="7">
    <location>
        <begin position="383"/>
        <end position="404"/>
    </location>
</feature>
<dbReference type="SUPFAM" id="SSF103473">
    <property type="entry name" value="MFS general substrate transporter"/>
    <property type="match status" value="1"/>
</dbReference>
<evidence type="ECO:0000256" key="7">
    <source>
        <dbReference type="SAM" id="Phobius"/>
    </source>
</evidence>
<dbReference type="InterPro" id="IPR020846">
    <property type="entry name" value="MFS_dom"/>
</dbReference>
<feature type="transmembrane region" description="Helical" evidence="7">
    <location>
        <begin position="313"/>
        <end position="333"/>
    </location>
</feature>
<dbReference type="GO" id="GO:0022857">
    <property type="term" value="F:transmembrane transporter activity"/>
    <property type="evidence" value="ECO:0007669"/>
    <property type="project" value="InterPro"/>
</dbReference>
<dbReference type="InterPro" id="IPR011701">
    <property type="entry name" value="MFS"/>
</dbReference>
<gene>
    <name evidence="9" type="primary">Sv2b</name>
    <name evidence="9" type="ORF">EVAR_24525_1</name>
</gene>
<feature type="transmembrane region" description="Helical" evidence="7">
    <location>
        <begin position="147"/>
        <end position="164"/>
    </location>
</feature>
<dbReference type="OrthoDB" id="433512at2759"/>
<dbReference type="InterPro" id="IPR036259">
    <property type="entry name" value="MFS_trans_sf"/>
</dbReference>
<feature type="region of interest" description="Disordered" evidence="6">
    <location>
        <begin position="1"/>
        <end position="24"/>
    </location>
</feature>
<name>A0A4C1URA7_EUMVA</name>